<keyword evidence="3 7" id="KW-0645">Protease</keyword>
<dbReference type="GO" id="GO:0008233">
    <property type="term" value="F:peptidase activity"/>
    <property type="evidence" value="ECO:0007669"/>
    <property type="project" value="UniProtKB-KW"/>
</dbReference>
<comment type="similarity">
    <text evidence="2 7">Belongs to the peptidase S1B family.</text>
</comment>
<evidence type="ECO:0000313" key="8">
    <source>
        <dbReference type="EMBL" id="MDR6940187.1"/>
    </source>
</evidence>
<comment type="caution">
    <text evidence="8">The sequence shown here is derived from an EMBL/GenBank/DDBJ whole genome shotgun (WGS) entry which is preliminary data.</text>
</comment>
<dbReference type="Pfam" id="PF13365">
    <property type="entry name" value="Trypsin_2"/>
    <property type="match status" value="1"/>
</dbReference>
<evidence type="ECO:0000256" key="1">
    <source>
        <dbReference type="ARBA" id="ARBA00004613"/>
    </source>
</evidence>
<dbReference type="InterPro" id="IPR043504">
    <property type="entry name" value="Peptidase_S1_PA_chymotrypsin"/>
</dbReference>
<evidence type="ECO:0000256" key="4">
    <source>
        <dbReference type="ARBA" id="ARBA00022729"/>
    </source>
</evidence>
<dbReference type="Proteomes" id="UP001247620">
    <property type="component" value="Unassembled WGS sequence"/>
</dbReference>
<dbReference type="PANTHER" id="PTHR43019">
    <property type="entry name" value="SERINE ENDOPROTEASE DEGS"/>
    <property type="match status" value="1"/>
</dbReference>
<organism evidence="8 9">
    <name type="scientific">Mucilaginibacter pocheonensis</name>
    <dbReference type="NCBI Taxonomy" id="398050"/>
    <lineage>
        <taxon>Bacteria</taxon>
        <taxon>Pseudomonadati</taxon>
        <taxon>Bacteroidota</taxon>
        <taxon>Sphingobacteriia</taxon>
        <taxon>Sphingobacteriales</taxon>
        <taxon>Sphingobacteriaceae</taxon>
        <taxon>Mucilaginibacter</taxon>
    </lineage>
</organism>
<dbReference type="InterPro" id="IPR008256">
    <property type="entry name" value="Peptidase_S1B"/>
</dbReference>
<evidence type="ECO:0000256" key="6">
    <source>
        <dbReference type="ARBA" id="ARBA00022825"/>
    </source>
</evidence>
<dbReference type="InterPro" id="IPR009003">
    <property type="entry name" value="Peptidase_S1_PA"/>
</dbReference>
<dbReference type="SUPFAM" id="SSF50494">
    <property type="entry name" value="Trypsin-like serine proteases"/>
    <property type="match status" value="2"/>
</dbReference>
<evidence type="ECO:0000313" key="9">
    <source>
        <dbReference type="Proteomes" id="UP001247620"/>
    </source>
</evidence>
<protein>
    <recommendedName>
        <fullName evidence="7">Serine protease</fullName>
        <ecNumber evidence="7">3.4.21.-</ecNumber>
    </recommendedName>
</protein>
<gene>
    <name evidence="8" type="ORF">J2W55_000015</name>
</gene>
<dbReference type="SUPFAM" id="SSF50156">
    <property type="entry name" value="PDZ domain-like"/>
    <property type="match status" value="1"/>
</dbReference>
<evidence type="ECO:0000256" key="2">
    <source>
        <dbReference type="ARBA" id="ARBA00008764"/>
    </source>
</evidence>
<proteinExistence type="inferred from homology"/>
<evidence type="ECO:0000256" key="7">
    <source>
        <dbReference type="RuleBase" id="RU004296"/>
    </source>
</evidence>
<name>A0ABU1T470_9SPHI</name>
<dbReference type="Gene3D" id="2.40.10.10">
    <property type="entry name" value="Trypsin-like serine proteases"/>
    <property type="match status" value="3"/>
</dbReference>
<keyword evidence="6 7" id="KW-0720">Serine protease</keyword>
<dbReference type="PRINTS" id="PR00839">
    <property type="entry name" value="V8PROTEASE"/>
</dbReference>
<sequence length="492" mass="53897">MPACVRMWGFDTLQQQRTSAQFSGVVVEDNFILTAAHVVTPGSTYKIFFPDGEEAIAQALGKIELLEDRTRPDVALMKILKGKARSGVVISLADIHLGDPCISIAYPESLDQVQPTIRLGKIIEPLNNRGFIHSTALMEPGDSGGPLFNLNGELIGLHSAIEKSESANYDVPVNLYQKYWSALQKPVVYRSWPEMADTVQRQQETTSFTWPKAGNYTGTCVRLTSRINGQTQTVLATVIQSVVVSKSSMVGDSVFIYGKQGVIIARDKAHDLVLIRPSQRLKGLKIKRVNYPHPGDVLFAPVIDSIVTGILSGGPLELHKTTSAAFLGATPVHGSIPERIYFVRPGSPAAQQDIRIGDIIPGLNDSLSSHWPGDTLLLKLQRGSQTLLKNIVLIYPPQMLHDHPADHFIGGRSQRRDGFQAVYSTDIILRPEECGGPVFDAQNHFAGINIARFSRANSVLIGAETIRQFITDSLHEPIPKRSGRPVRMGGAY</sequence>
<keyword evidence="5 7" id="KW-0378">Hydrolase</keyword>
<dbReference type="PANTHER" id="PTHR43019:SF23">
    <property type="entry name" value="PROTEASE DO-LIKE 5, CHLOROPLASTIC"/>
    <property type="match status" value="1"/>
</dbReference>
<dbReference type="GO" id="GO:0006508">
    <property type="term" value="P:proteolysis"/>
    <property type="evidence" value="ECO:0007669"/>
    <property type="project" value="UniProtKB-KW"/>
</dbReference>
<dbReference type="InterPro" id="IPR036034">
    <property type="entry name" value="PDZ_sf"/>
</dbReference>
<dbReference type="EC" id="3.4.21.-" evidence="7"/>
<reference evidence="8 9" key="1">
    <citation type="submission" date="2023-07" db="EMBL/GenBank/DDBJ databases">
        <title>Sorghum-associated microbial communities from plants grown in Nebraska, USA.</title>
        <authorList>
            <person name="Schachtman D."/>
        </authorList>
    </citation>
    <scope>NUCLEOTIDE SEQUENCE [LARGE SCALE GENOMIC DNA]</scope>
    <source>
        <strain evidence="8 9">3262</strain>
    </source>
</reference>
<keyword evidence="9" id="KW-1185">Reference proteome</keyword>
<dbReference type="EMBL" id="JAVDUU010000001">
    <property type="protein sequence ID" value="MDR6940187.1"/>
    <property type="molecule type" value="Genomic_DNA"/>
</dbReference>
<keyword evidence="4" id="KW-0732">Signal</keyword>
<evidence type="ECO:0000256" key="3">
    <source>
        <dbReference type="ARBA" id="ARBA00022670"/>
    </source>
</evidence>
<evidence type="ECO:0000256" key="5">
    <source>
        <dbReference type="ARBA" id="ARBA00022801"/>
    </source>
</evidence>
<accession>A0ABU1T470</accession>
<comment type="subcellular location">
    <subcellularLocation>
        <location evidence="1">Secreted</location>
    </subcellularLocation>
</comment>